<evidence type="ECO:0000313" key="5">
    <source>
        <dbReference type="Proteomes" id="UP000187439"/>
    </source>
</evidence>
<evidence type="ECO:0000256" key="2">
    <source>
        <dbReference type="ARBA" id="ARBA00023315"/>
    </source>
</evidence>
<reference evidence="4 5" key="1">
    <citation type="submission" date="2016-10" db="EMBL/GenBank/DDBJ databases">
        <title>Paenibacillus species isolates.</title>
        <authorList>
            <person name="Beno S.M."/>
        </authorList>
    </citation>
    <scope>NUCLEOTIDE SEQUENCE [LARGE SCALE GENOMIC DNA]</scope>
    <source>
        <strain evidence="4 5">FSL H7-0710</strain>
    </source>
</reference>
<protein>
    <submittedName>
        <fullName evidence="4">GNAT family N-acetyltransferase</fullName>
    </submittedName>
</protein>
<gene>
    <name evidence="4" type="ORF">BSK52_25335</name>
</gene>
<evidence type="ECO:0000256" key="1">
    <source>
        <dbReference type="ARBA" id="ARBA00022679"/>
    </source>
</evidence>
<dbReference type="InterPro" id="IPR016181">
    <property type="entry name" value="Acyl_CoA_acyltransferase"/>
</dbReference>
<keyword evidence="2" id="KW-0012">Acyltransferase</keyword>
<accession>A0A1R0XLU2</accession>
<dbReference type="GO" id="GO:0016747">
    <property type="term" value="F:acyltransferase activity, transferring groups other than amino-acyl groups"/>
    <property type="evidence" value="ECO:0007669"/>
    <property type="project" value="InterPro"/>
</dbReference>
<sequence>MTVKTTAEQIRIIEYDPSYARAVAEMWNRSNESWGGGTNQRTEDTVRREMEISSNLNVFLAVDGEEVVGFCSFAHYRQDEGALYVPLLNVRPDYHGYKVGRNLILNAVRKTIEAGWPRLDLFTWAGNTKAVPMYKKCGFFWEKNEDYVHLMNFIPTVLQTEALAPYFEQLDWYADSTRELPIQPDGRRERGFDFFDYTWQKGELSLRAEFEKTGRGLTALDTPDYEISTEIDDHDLVFGSTYKIRYHIKNRSASDLAIEIKGQNDKNIQFALSAAPTLAPGETVIVEGEFELDPIREEQNDKKTHPVVMSKWIIGGKRAEFRIGVAPKFPLKMRMELPTRELYSGLPAELYLNVENNFAAEAEFSFDLPEEEFLTWSDRAVSFSVPAKSKASVRVPFTLNSYGLYSQDIEVTAVPTGEKAVSFISKLSVLMKGTHGRFGGENGDQWVAVNGAYSVHLNNNDNGMWIEYPGSSHNFWLTHPKLGKPFAEEFSKKQAKTVKIYSEGEGQVLETLYESDEFPGLEIKRVAKLFANGIAEFYSEVRNTSNQTLEEDMCLLTNFGFFGKRLILPYQGRYVDMGDAYSGDPGNWDSAQITENWLFSKEENVTCGVCWDPSLKLLRPEYPLGLEHNLGQISAGDVVRTKTLVFALNTFLKWSDFRTFARKQLDPITPVLDDHLELTLGGGNLFAAGALHAELLERKMTSLNGSLELYVQTDRGEEQKVAEMELQREQNLHSAGFELSSEEAETSSEHSQSGQKVRVVYRGEDRIQERTGLWFPQTETAAVVCDTEEGPAGTIYTVSNGVLSIAAAPEFGSVVHSLKHHGEEWLDSSYPEAAPRSWWNPWHGGLGVGISGIGGFSRLEEPRSAAWTEQMDTQGNVWKGLRITTSIEKQEKNRGIVVNQHYLMLPGVSVLCVLHSVTNDSGMTLPNYSLSEENYIQPSPVYAEGWMEFSKEGKFLLGTVETYLEAKGLLRIGASSRKDMLHLVSNHPNQSASAYVNNKVFNHGVHHHLPLLNGETVWTQPTFLIMGELALNSEDVRSLLKLTFARPTDEKEISNADH</sequence>
<keyword evidence="1 4" id="KW-0808">Transferase</keyword>
<dbReference type="InterPro" id="IPR000182">
    <property type="entry name" value="GNAT_dom"/>
</dbReference>
<feature type="domain" description="N-acetyltransferase" evidence="3">
    <location>
        <begin position="10"/>
        <end position="161"/>
    </location>
</feature>
<dbReference type="EMBL" id="MPTC01000033">
    <property type="protein sequence ID" value="OMD36075.1"/>
    <property type="molecule type" value="Genomic_DNA"/>
</dbReference>
<evidence type="ECO:0000259" key="3">
    <source>
        <dbReference type="PROSITE" id="PS51186"/>
    </source>
</evidence>
<dbReference type="RefSeq" id="WP_076121123.1">
    <property type="nucleotide sequence ID" value="NZ_MPTC01000033.1"/>
</dbReference>
<dbReference type="OrthoDB" id="9776689at2"/>
<dbReference type="InterPro" id="IPR050832">
    <property type="entry name" value="Bact_Acetyltransf"/>
</dbReference>
<dbReference type="AlphaFoldDB" id="A0A1R0XLU2"/>
<dbReference type="PANTHER" id="PTHR43877">
    <property type="entry name" value="AMINOALKYLPHOSPHONATE N-ACETYLTRANSFERASE-RELATED-RELATED"/>
    <property type="match status" value="1"/>
</dbReference>
<dbReference type="PROSITE" id="PS51186">
    <property type="entry name" value="GNAT"/>
    <property type="match status" value="1"/>
</dbReference>
<comment type="caution">
    <text evidence="4">The sequence shown here is derived from an EMBL/GenBank/DDBJ whole genome shotgun (WGS) entry which is preliminary data.</text>
</comment>
<evidence type="ECO:0000313" key="4">
    <source>
        <dbReference type="EMBL" id="OMD36075.1"/>
    </source>
</evidence>
<dbReference type="Proteomes" id="UP000187439">
    <property type="component" value="Unassembled WGS sequence"/>
</dbReference>
<dbReference type="Gene3D" id="3.40.630.30">
    <property type="match status" value="1"/>
</dbReference>
<dbReference type="SUPFAM" id="SSF55729">
    <property type="entry name" value="Acyl-CoA N-acyltransferases (Nat)"/>
    <property type="match status" value="1"/>
</dbReference>
<organism evidence="4 5">
    <name type="scientific">Paenibacillus odorifer</name>
    <dbReference type="NCBI Taxonomy" id="189426"/>
    <lineage>
        <taxon>Bacteria</taxon>
        <taxon>Bacillati</taxon>
        <taxon>Bacillota</taxon>
        <taxon>Bacilli</taxon>
        <taxon>Bacillales</taxon>
        <taxon>Paenibacillaceae</taxon>
        <taxon>Paenibacillus</taxon>
    </lineage>
</organism>
<dbReference type="CDD" id="cd04301">
    <property type="entry name" value="NAT_SF"/>
    <property type="match status" value="1"/>
</dbReference>
<dbReference type="Pfam" id="PF00583">
    <property type="entry name" value="Acetyltransf_1"/>
    <property type="match status" value="1"/>
</dbReference>
<name>A0A1R0XLU2_9BACL</name>
<proteinExistence type="predicted"/>